<evidence type="ECO:0000313" key="2">
    <source>
        <dbReference type="Proteomes" id="UP000676336"/>
    </source>
</evidence>
<accession>A0A8S2UJ39</accession>
<dbReference type="Gene3D" id="2.60.120.650">
    <property type="entry name" value="Cupin"/>
    <property type="match status" value="1"/>
</dbReference>
<name>A0A8S2UJ39_9BILA</name>
<sequence>QLGSQAQKKAGTTNLHIDVSDAVNVLVYVGIGGYGDDGSDNEDEIRRK</sequence>
<dbReference type="EMBL" id="CAJOBI010044586">
    <property type="protein sequence ID" value="CAF4341314.1"/>
    <property type="molecule type" value="Genomic_DNA"/>
</dbReference>
<organism evidence="1 2">
    <name type="scientific">Rotaria magnacalcarata</name>
    <dbReference type="NCBI Taxonomy" id="392030"/>
    <lineage>
        <taxon>Eukaryota</taxon>
        <taxon>Metazoa</taxon>
        <taxon>Spiralia</taxon>
        <taxon>Gnathifera</taxon>
        <taxon>Rotifera</taxon>
        <taxon>Eurotatoria</taxon>
        <taxon>Bdelloidea</taxon>
        <taxon>Philodinida</taxon>
        <taxon>Philodinidae</taxon>
        <taxon>Rotaria</taxon>
    </lineage>
</organism>
<dbReference type="Proteomes" id="UP000676336">
    <property type="component" value="Unassembled WGS sequence"/>
</dbReference>
<feature type="non-terminal residue" evidence="1">
    <location>
        <position position="1"/>
    </location>
</feature>
<comment type="caution">
    <text evidence="1">The sequence shown here is derived from an EMBL/GenBank/DDBJ whole genome shotgun (WGS) entry which is preliminary data.</text>
</comment>
<proteinExistence type="predicted"/>
<reference evidence="1" key="1">
    <citation type="submission" date="2021-02" db="EMBL/GenBank/DDBJ databases">
        <authorList>
            <person name="Nowell W R."/>
        </authorList>
    </citation>
    <scope>NUCLEOTIDE SEQUENCE</scope>
</reference>
<dbReference type="AlphaFoldDB" id="A0A8S2UJ39"/>
<gene>
    <name evidence="1" type="ORF">SMN809_LOCUS27818</name>
</gene>
<evidence type="ECO:0000313" key="1">
    <source>
        <dbReference type="EMBL" id="CAF4341314.1"/>
    </source>
</evidence>
<protein>
    <submittedName>
        <fullName evidence="1">Uncharacterized protein</fullName>
    </submittedName>
</protein>